<dbReference type="GO" id="GO:0046872">
    <property type="term" value="F:metal ion binding"/>
    <property type="evidence" value="ECO:0007669"/>
    <property type="project" value="UniProtKB-KW"/>
</dbReference>
<dbReference type="GO" id="GO:0005829">
    <property type="term" value="C:cytosol"/>
    <property type="evidence" value="ECO:0007669"/>
    <property type="project" value="TreeGrafter"/>
</dbReference>
<dbReference type="PANTHER" id="PTHR22789:SF0">
    <property type="entry name" value="3-OXO-TETRONATE 4-PHOSPHATE DECARBOXYLASE-RELATED"/>
    <property type="match status" value="1"/>
</dbReference>
<dbReference type="SMART" id="SM01007">
    <property type="entry name" value="Aldolase_II"/>
    <property type="match status" value="1"/>
</dbReference>
<dbReference type="InterPro" id="IPR050197">
    <property type="entry name" value="Aldolase_class_II_sugar_metab"/>
</dbReference>
<dbReference type="EMBL" id="CP022437">
    <property type="protein sequence ID" value="ASN06353.1"/>
    <property type="molecule type" value="Genomic_DNA"/>
</dbReference>
<feature type="domain" description="Class II aldolase/adducin N-terminal" evidence="3">
    <location>
        <begin position="5"/>
        <end position="180"/>
    </location>
</feature>
<sequence length="209" mass="22820">MNMKKEVVKYAKMCFDNGLTTGTSGNVSLKKEDVIYITPSALPYNEMEESDVLEVDLKSGEITAGHRNPSSETQMHRFIYLQDQNIGAIVHTHSTFATIFACANLPIPPVHYTIADIGRGVSVAPYARYGSEKLAKNVVETLGENNGVLLANHGVVAVGATLQDAYRRSEVIEEVAHFAYGSYTLNNVKPLSNEDLDDALEGFKSYVSG</sequence>
<name>A0A221MFB1_9BACI</name>
<evidence type="ECO:0000313" key="4">
    <source>
        <dbReference type="EMBL" id="ASN06353.1"/>
    </source>
</evidence>
<dbReference type="Pfam" id="PF00596">
    <property type="entry name" value="Aldolase_II"/>
    <property type="match status" value="1"/>
</dbReference>
<organism evidence="4 5">
    <name type="scientific">Virgibacillus necropolis</name>
    <dbReference type="NCBI Taxonomy" id="163877"/>
    <lineage>
        <taxon>Bacteria</taxon>
        <taxon>Bacillati</taxon>
        <taxon>Bacillota</taxon>
        <taxon>Bacilli</taxon>
        <taxon>Bacillales</taxon>
        <taxon>Bacillaceae</taxon>
        <taxon>Virgibacillus</taxon>
    </lineage>
</organism>
<keyword evidence="5" id="KW-1185">Reference proteome</keyword>
<keyword evidence="1" id="KW-0479">Metal-binding</keyword>
<accession>A0A221MFB1</accession>
<evidence type="ECO:0000259" key="3">
    <source>
        <dbReference type="SMART" id="SM01007"/>
    </source>
</evidence>
<dbReference type="Proteomes" id="UP000204391">
    <property type="component" value="Chromosome"/>
</dbReference>
<evidence type="ECO:0000313" key="5">
    <source>
        <dbReference type="Proteomes" id="UP000204391"/>
    </source>
</evidence>
<evidence type="ECO:0000256" key="1">
    <source>
        <dbReference type="ARBA" id="ARBA00022723"/>
    </source>
</evidence>
<dbReference type="AlphaFoldDB" id="A0A221MFB1"/>
<dbReference type="PANTHER" id="PTHR22789">
    <property type="entry name" value="FUCULOSE PHOSPHATE ALDOLASE"/>
    <property type="match status" value="1"/>
</dbReference>
<protein>
    <recommendedName>
        <fullName evidence="3">Class II aldolase/adducin N-terminal domain-containing protein</fullName>
    </recommendedName>
</protein>
<gene>
    <name evidence="4" type="ORF">CFK40_15655</name>
</gene>
<dbReference type="SUPFAM" id="SSF53639">
    <property type="entry name" value="AraD/HMP-PK domain-like"/>
    <property type="match status" value="1"/>
</dbReference>
<dbReference type="OrthoDB" id="9794581at2"/>
<dbReference type="Gene3D" id="3.40.225.10">
    <property type="entry name" value="Class II aldolase/adducin N-terminal domain"/>
    <property type="match status" value="1"/>
</dbReference>
<dbReference type="InterPro" id="IPR001303">
    <property type="entry name" value="Aldolase_II/adducin_N"/>
</dbReference>
<dbReference type="GO" id="GO:0016832">
    <property type="term" value="F:aldehyde-lyase activity"/>
    <property type="evidence" value="ECO:0007669"/>
    <property type="project" value="TreeGrafter"/>
</dbReference>
<proteinExistence type="predicted"/>
<dbReference type="InterPro" id="IPR036409">
    <property type="entry name" value="Aldolase_II/adducin_N_sf"/>
</dbReference>
<evidence type="ECO:0000256" key="2">
    <source>
        <dbReference type="ARBA" id="ARBA00023239"/>
    </source>
</evidence>
<dbReference type="KEGG" id="vne:CFK40_15655"/>
<dbReference type="GO" id="GO:0019323">
    <property type="term" value="P:pentose catabolic process"/>
    <property type="evidence" value="ECO:0007669"/>
    <property type="project" value="TreeGrafter"/>
</dbReference>
<reference evidence="4 5" key="1">
    <citation type="journal article" date="2003" name="Int. J. Syst. Evol. Microbiol.">
        <title>Virgibacillus carmonensis sp. nov., Virgibacillus necropolis sp. nov. and Virgibacillus picturae sp. nov., three novel species isolated from deteriorated mural paintings, transfer of the species of the genus salibacillus to Virgibacillus, as Virgibacillus marismortui comb. nov. and Virgibacillus salexigens comb. nov., and emended description of the genus Virgibacillus.</title>
        <authorList>
            <person name="Heyrman J."/>
            <person name="Logan N.A."/>
            <person name="Busse H.J."/>
            <person name="Balcaen A."/>
            <person name="Lebbe L."/>
            <person name="Rodriguez-Diaz M."/>
            <person name="Swings J."/>
            <person name="De Vos P."/>
        </authorList>
    </citation>
    <scope>NUCLEOTIDE SEQUENCE [LARGE SCALE GENOMIC DNA]</scope>
    <source>
        <strain evidence="4 5">LMG 19488</strain>
    </source>
</reference>
<keyword evidence="2" id="KW-0456">Lyase</keyword>